<keyword evidence="3" id="KW-0812">Transmembrane</keyword>
<gene>
    <name evidence="8" type="primary">SNQ2_3</name>
    <name evidence="8" type="ORF">GRS66_002946</name>
</gene>
<dbReference type="GO" id="GO:0140359">
    <property type="term" value="F:ABC-type transporter activity"/>
    <property type="evidence" value="ECO:0007669"/>
    <property type="project" value="InterPro"/>
</dbReference>
<dbReference type="GO" id="GO:0016887">
    <property type="term" value="F:ATP hydrolysis activity"/>
    <property type="evidence" value="ECO:0007669"/>
    <property type="project" value="InterPro"/>
</dbReference>
<dbReference type="AlphaFoldDB" id="A0A6C1DVS1"/>
<keyword evidence="4" id="KW-0677">Repeat</keyword>
<dbReference type="Gene3D" id="3.40.50.300">
    <property type="entry name" value="P-loop containing nucleotide triphosphate hydrolases"/>
    <property type="match status" value="1"/>
</dbReference>
<sequence>MFENMVGHSSDPIHQQLQAESTKKFNGSLEEDKLFRNSQHDIEDVSTSLGIETTSHINLLARVLSSRTSKEGPFDGNRNLGFDAQEILSQYVSNANDQGIHLRKTGVVLDDVGVQGIDTSLVESATFGDILRLPVTIYKGIKSQRHKKMRNILQNINLLVKPGDMLLVLGRPGAGCSSLLKTAGGVIDQFSGVSGTISYDGITQSEMIKNFKSDVIYNGELDVHFPYLTVKQTLDFAIACKTPQKRVNNMSRKNISLQRDFYATVFGLTHTYDTKVGNDFVREFLAVKGRVSIAEAVVARGSVYCWDNATRGLDASTALEFAQAIRIMTNLLQSTALVTIYQASENIYQTFDNVTLLYAGRQIYYGPVEEAEAYFERIGYERPPRQSTPEF</sequence>
<evidence type="ECO:0000256" key="3">
    <source>
        <dbReference type="ARBA" id="ARBA00022692"/>
    </source>
</evidence>
<dbReference type="OrthoDB" id="245989at2759"/>
<dbReference type="GO" id="GO:0005524">
    <property type="term" value="F:ATP binding"/>
    <property type="evidence" value="ECO:0007669"/>
    <property type="project" value="UniProtKB-KW"/>
</dbReference>
<evidence type="ECO:0000259" key="7">
    <source>
        <dbReference type="PROSITE" id="PS50893"/>
    </source>
</evidence>
<evidence type="ECO:0000256" key="2">
    <source>
        <dbReference type="ARBA" id="ARBA00022448"/>
    </source>
</evidence>
<keyword evidence="5" id="KW-1133">Transmembrane helix</keyword>
<keyword evidence="6" id="KW-0472">Membrane</keyword>
<evidence type="ECO:0000256" key="5">
    <source>
        <dbReference type="ARBA" id="ARBA00022989"/>
    </source>
</evidence>
<keyword evidence="8" id="KW-0067">ATP-binding</keyword>
<evidence type="ECO:0000256" key="6">
    <source>
        <dbReference type="ARBA" id="ARBA00023136"/>
    </source>
</evidence>
<dbReference type="InterPro" id="IPR027417">
    <property type="entry name" value="P-loop_NTPase"/>
</dbReference>
<dbReference type="InterPro" id="IPR034001">
    <property type="entry name" value="ABCG_PDR_1"/>
</dbReference>
<dbReference type="Pfam" id="PF19055">
    <property type="entry name" value="ABC2_membrane_7"/>
    <property type="match status" value="1"/>
</dbReference>
<name>A0A6C1DVS1_SACPS</name>
<accession>A0A6C1DVS1</accession>
<comment type="subcellular location">
    <subcellularLocation>
        <location evidence="1">Membrane</location>
        <topology evidence="1">Multi-pass membrane protein</topology>
    </subcellularLocation>
</comment>
<proteinExistence type="predicted"/>
<keyword evidence="2" id="KW-0813">Transport</keyword>
<keyword evidence="9" id="KW-1185">Reference proteome</keyword>
<dbReference type="EMBL" id="CP048991">
    <property type="protein sequence ID" value="QID80607.1"/>
    <property type="molecule type" value="Genomic_DNA"/>
</dbReference>
<protein>
    <submittedName>
        <fullName evidence="8">ATP-binding cassette transporter snq2</fullName>
    </submittedName>
</protein>
<dbReference type="CDD" id="cd03233">
    <property type="entry name" value="ABCG_PDR_domain1"/>
    <property type="match status" value="1"/>
</dbReference>
<dbReference type="Proteomes" id="UP000501346">
    <property type="component" value="Chromosome ScX-SeX"/>
</dbReference>
<keyword evidence="8" id="KW-0547">Nucleotide-binding</keyword>
<dbReference type="InterPro" id="IPR043926">
    <property type="entry name" value="ABCG_dom"/>
</dbReference>
<evidence type="ECO:0000256" key="4">
    <source>
        <dbReference type="ARBA" id="ARBA00022737"/>
    </source>
</evidence>
<evidence type="ECO:0000313" key="9">
    <source>
        <dbReference type="Proteomes" id="UP000501346"/>
    </source>
</evidence>
<dbReference type="Pfam" id="PF00005">
    <property type="entry name" value="ABC_tran"/>
    <property type="match status" value="1"/>
</dbReference>
<dbReference type="InterPro" id="IPR003439">
    <property type="entry name" value="ABC_transporter-like_ATP-bd"/>
</dbReference>
<dbReference type="PANTHER" id="PTHR19241">
    <property type="entry name" value="ATP-BINDING CASSETTE TRANSPORTER"/>
    <property type="match status" value="1"/>
</dbReference>
<dbReference type="SUPFAM" id="SSF52540">
    <property type="entry name" value="P-loop containing nucleoside triphosphate hydrolases"/>
    <property type="match status" value="1"/>
</dbReference>
<evidence type="ECO:0000313" key="8">
    <source>
        <dbReference type="EMBL" id="QID80607.1"/>
    </source>
</evidence>
<feature type="domain" description="ABC transporter" evidence="7">
    <location>
        <begin position="131"/>
        <end position="384"/>
    </location>
</feature>
<dbReference type="GO" id="GO:0016020">
    <property type="term" value="C:membrane"/>
    <property type="evidence" value="ECO:0007669"/>
    <property type="project" value="UniProtKB-SubCell"/>
</dbReference>
<evidence type="ECO:0000256" key="1">
    <source>
        <dbReference type="ARBA" id="ARBA00004141"/>
    </source>
</evidence>
<dbReference type="PROSITE" id="PS50893">
    <property type="entry name" value="ABC_TRANSPORTER_2"/>
    <property type="match status" value="1"/>
</dbReference>
<reference evidence="8 9" key="1">
    <citation type="journal article" date="2019" name="BMC Genomics">
        <title>Chromosome level assembly and comparative genome analysis confirm lager-brewing yeasts originated from a single hybridization.</title>
        <authorList>
            <person name="Salazar A.N."/>
            <person name="Gorter de Vries A.R."/>
            <person name="van den Broek M."/>
            <person name="Brouwers N."/>
            <person name="de la Torre Cortes P."/>
            <person name="Kuijpers N.G.A."/>
            <person name="Daran J.G."/>
            <person name="Abeel T."/>
        </authorList>
    </citation>
    <scope>NUCLEOTIDE SEQUENCE [LARGE SCALE GENOMIC DNA]</scope>
    <source>
        <strain evidence="8 9">CBS 1483</strain>
    </source>
</reference>
<organism evidence="8 9">
    <name type="scientific">Saccharomyces pastorianus</name>
    <name type="common">Lager yeast</name>
    <name type="synonym">Saccharomyces cerevisiae x Saccharomyces eubayanus</name>
    <dbReference type="NCBI Taxonomy" id="27292"/>
    <lineage>
        <taxon>Eukaryota</taxon>
        <taxon>Fungi</taxon>
        <taxon>Dikarya</taxon>
        <taxon>Ascomycota</taxon>
        <taxon>Saccharomycotina</taxon>
        <taxon>Saccharomycetes</taxon>
        <taxon>Saccharomycetales</taxon>
        <taxon>Saccharomycetaceae</taxon>
        <taxon>Saccharomyces</taxon>
    </lineage>
</organism>